<dbReference type="InterPro" id="IPR013783">
    <property type="entry name" value="Ig-like_fold"/>
</dbReference>
<accession>A0A7S0TYE1</accession>
<feature type="region of interest" description="Disordered" evidence="1">
    <location>
        <begin position="53"/>
        <end position="76"/>
    </location>
</feature>
<dbReference type="AlphaFoldDB" id="A0A7S0TYE1"/>
<sequence length="287" mass="30596">MDRRLLAIALCVAALALTSASPVSRSVQGLRGGASQASASSSAERMVYVGSSEYNEDPNEPFIRDSEGSSDGLLSSGEGNARVFNADWSSARVELTEIIKEREALAGASKGLRLRGGSAAPAQAKNGMVPVTVKVSAHHIHPINSPPVKVVICGEGPELGNWELGKGVELKSVHSETESFTASAAGAFPEHTGTIMLPAGKSVEFKFAVTLVDPACEHPVKAQWEAVNRKISVPASGAMEIRCEFMEARDSDPRITDEPFQCNAQEWARYYRHHISGLSEVQPGREG</sequence>
<evidence type="ECO:0000256" key="2">
    <source>
        <dbReference type="SAM" id="SignalP"/>
    </source>
</evidence>
<organism evidence="4">
    <name type="scientific">Hemiselmis andersenii</name>
    <name type="common">Cryptophyte alga</name>
    <dbReference type="NCBI Taxonomy" id="464988"/>
    <lineage>
        <taxon>Eukaryota</taxon>
        <taxon>Cryptophyceae</taxon>
        <taxon>Cryptomonadales</taxon>
        <taxon>Hemiselmidaceae</taxon>
        <taxon>Hemiselmis</taxon>
    </lineage>
</organism>
<gene>
    <name evidence="4" type="ORF">HAND1043_LOCUS10551</name>
</gene>
<reference evidence="4" key="1">
    <citation type="submission" date="2021-01" db="EMBL/GenBank/DDBJ databases">
        <authorList>
            <person name="Corre E."/>
            <person name="Pelletier E."/>
            <person name="Niang G."/>
            <person name="Scheremetjew M."/>
            <person name="Finn R."/>
            <person name="Kale V."/>
            <person name="Holt S."/>
            <person name="Cochrane G."/>
            <person name="Meng A."/>
            <person name="Brown T."/>
            <person name="Cohen L."/>
        </authorList>
    </citation>
    <scope>NUCLEOTIDE SEQUENCE</scope>
    <source>
        <strain evidence="4">CCMP441</strain>
    </source>
</reference>
<dbReference type="Pfam" id="PF00686">
    <property type="entry name" value="CBM_20"/>
    <property type="match status" value="1"/>
</dbReference>
<keyword evidence="2" id="KW-0732">Signal</keyword>
<dbReference type="SUPFAM" id="SSF49452">
    <property type="entry name" value="Starch-binding domain-like"/>
    <property type="match status" value="1"/>
</dbReference>
<dbReference type="InterPro" id="IPR002044">
    <property type="entry name" value="CBM20"/>
</dbReference>
<feature type="signal peptide" evidence="2">
    <location>
        <begin position="1"/>
        <end position="20"/>
    </location>
</feature>
<dbReference type="GO" id="GO:2001070">
    <property type="term" value="F:starch binding"/>
    <property type="evidence" value="ECO:0007669"/>
    <property type="project" value="InterPro"/>
</dbReference>
<dbReference type="PROSITE" id="PS51166">
    <property type="entry name" value="CBM20"/>
    <property type="match status" value="1"/>
</dbReference>
<evidence type="ECO:0000256" key="1">
    <source>
        <dbReference type="SAM" id="MobiDB-lite"/>
    </source>
</evidence>
<feature type="domain" description="CBM20" evidence="3">
    <location>
        <begin position="123"/>
        <end position="250"/>
    </location>
</feature>
<dbReference type="Gene3D" id="2.60.40.10">
    <property type="entry name" value="Immunoglobulins"/>
    <property type="match status" value="1"/>
</dbReference>
<evidence type="ECO:0000313" key="4">
    <source>
        <dbReference type="EMBL" id="CAD8744056.1"/>
    </source>
</evidence>
<evidence type="ECO:0000259" key="3">
    <source>
        <dbReference type="PROSITE" id="PS51166"/>
    </source>
</evidence>
<dbReference type="EMBL" id="HBFK01017113">
    <property type="protein sequence ID" value="CAD8744056.1"/>
    <property type="molecule type" value="Transcribed_RNA"/>
</dbReference>
<name>A0A7S0TYE1_HEMAN</name>
<proteinExistence type="predicted"/>
<feature type="chain" id="PRO_5030857736" description="CBM20 domain-containing protein" evidence="2">
    <location>
        <begin position="21"/>
        <end position="287"/>
    </location>
</feature>
<protein>
    <recommendedName>
        <fullName evidence="3">CBM20 domain-containing protein</fullName>
    </recommendedName>
</protein>
<dbReference type="InterPro" id="IPR013784">
    <property type="entry name" value="Carb-bd-like_fold"/>
</dbReference>